<accession>A0A3D8LBI2</accession>
<reference evidence="5" key="1">
    <citation type="submission" date="2018-08" db="EMBL/GenBank/DDBJ databases">
        <authorList>
            <person name="Liu Z.-W."/>
            <person name="Du Z.-J."/>
        </authorList>
    </citation>
    <scope>NUCLEOTIDE SEQUENCE [LARGE SCALE GENOMIC DNA]</scope>
    <source>
        <strain evidence="5">H4X</strain>
    </source>
</reference>
<evidence type="ECO:0000313" key="5">
    <source>
        <dbReference type="Proteomes" id="UP000256708"/>
    </source>
</evidence>
<dbReference type="PROSITE" id="PS51318">
    <property type="entry name" value="TAT"/>
    <property type="match status" value="1"/>
</dbReference>
<sequence length="394" mass="44110">MKSFPFERRKFIRDTVTTAAGLAMFSAFPQEAMASPESLSAKSLKSGQEENKGAVVAPRIRFSVIGINHGHIYGQVNAIKRGGGEFVSYYAKEPELLEAFAKRFPEAKLVRSEKEILEDNSIHLVLSSITPNERAPLGIRVMRHGKDYMADKPGITTLEQLAEVRRVQKETKRIYSIMYSERFENRATVKAGELVKAGAIGKVVQTIGLGPHRMNSKTRPDWFFDRKHFGGIITDIGSHQFDQFLYFTGTTKADIMASQVGNVNHPQYPAFEDFGDVMVRGDGGTGYIRVDWFTPDGLKSWGDGRLTILGTDGFIEIRKNIDIAGRDGGNHLFLTDHKETRYIDCSQVPLPYGEQLVDDILNRTETAMTQEHCFLATELALKAQQQAQKMILKA</sequence>
<gene>
    <name evidence="4" type="ORF">DXT99_13655</name>
</gene>
<comment type="caution">
    <text evidence="4">The sequence shown here is derived from an EMBL/GenBank/DDBJ whole genome shotgun (WGS) entry which is preliminary data.</text>
</comment>
<dbReference type="InterPro" id="IPR000683">
    <property type="entry name" value="Gfo/Idh/MocA-like_OxRdtase_N"/>
</dbReference>
<dbReference type="Pfam" id="PF01408">
    <property type="entry name" value="GFO_IDH_MocA"/>
    <property type="match status" value="1"/>
</dbReference>
<keyword evidence="1" id="KW-0560">Oxidoreductase</keyword>
<feature type="domain" description="GFO/IDH/MocA-like oxidoreductase" evidence="3">
    <location>
        <begin position="190"/>
        <end position="315"/>
    </location>
</feature>
<dbReference type="InterPro" id="IPR006311">
    <property type="entry name" value="TAT_signal"/>
</dbReference>
<name>A0A3D8LBI2_9BACT</name>
<keyword evidence="5" id="KW-1185">Reference proteome</keyword>
<dbReference type="GO" id="GO:0016491">
    <property type="term" value="F:oxidoreductase activity"/>
    <property type="evidence" value="ECO:0007669"/>
    <property type="project" value="UniProtKB-KW"/>
</dbReference>
<dbReference type="Gene3D" id="3.30.360.10">
    <property type="entry name" value="Dihydrodipicolinate Reductase, domain 2"/>
    <property type="match status" value="1"/>
</dbReference>
<dbReference type="PANTHER" id="PTHR43818">
    <property type="entry name" value="BCDNA.GH03377"/>
    <property type="match status" value="1"/>
</dbReference>
<proteinExistence type="predicted"/>
<dbReference type="OrthoDB" id="9768836at2"/>
<feature type="domain" description="Gfo/Idh/MocA-like oxidoreductase N-terminal" evidence="2">
    <location>
        <begin position="60"/>
        <end position="177"/>
    </location>
</feature>
<evidence type="ECO:0000259" key="2">
    <source>
        <dbReference type="Pfam" id="PF01408"/>
    </source>
</evidence>
<dbReference type="SUPFAM" id="SSF51735">
    <property type="entry name" value="NAD(P)-binding Rossmann-fold domains"/>
    <property type="match status" value="1"/>
</dbReference>
<dbReference type="Gene3D" id="3.40.50.720">
    <property type="entry name" value="NAD(P)-binding Rossmann-like Domain"/>
    <property type="match status" value="1"/>
</dbReference>
<dbReference type="GO" id="GO:0000166">
    <property type="term" value="F:nucleotide binding"/>
    <property type="evidence" value="ECO:0007669"/>
    <property type="project" value="InterPro"/>
</dbReference>
<dbReference type="PANTHER" id="PTHR43818:SF11">
    <property type="entry name" value="BCDNA.GH03377"/>
    <property type="match status" value="1"/>
</dbReference>
<dbReference type="InterPro" id="IPR050463">
    <property type="entry name" value="Gfo/Idh/MocA_oxidrdct_glycsds"/>
</dbReference>
<dbReference type="Pfam" id="PF22725">
    <property type="entry name" value="GFO_IDH_MocA_C3"/>
    <property type="match status" value="1"/>
</dbReference>
<evidence type="ECO:0000259" key="3">
    <source>
        <dbReference type="Pfam" id="PF22725"/>
    </source>
</evidence>
<dbReference type="EMBL" id="QRGR01000013">
    <property type="protein sequence ID" value="RDV14703.1"/>
    <property type="molecule type" value="Genomic_DNA"/>
</dbReference>
<organism evidence="4 5">
    <name type="scientific">Pontibacter diazotrophicus</name>
    <dbReference type="NCBI Taxonomy" id="1400979"/>
    <lineage>
        <taxon>Bacteria</taxon>
        <taxon>Pseudomonadati</taxon>
        <taxon>Bacteroidota</taxon>
        <taxon>Cytophagia</taxon>
        <taxon>Cytophagales</taxon>
        <taxon>Hymenobacteraceae</taxon>
        <taxon>Pontibacter</taxon>
    </lineage>
</organism>
<evidence type="ECO:0000256" key="1">
    <source>
        <dbReference type="ARBA" id="ARBA00023002"/>
    </source>
</evidence>
<dbReference type="InterPro" id="IPR036291">
    <property type="entry name" value="NAD(P)-bd_dom_sf"/>
</dbReference>
<dbReference type="SUPFAM" id="SSF55347">
    <property type="entry name" value="Glyceraldehyde-3-phosphate dehydrogenase-like, C-terminal domain"/>
    <property type="match status" value="1"/>
</dbReference>
<dbReference type="RefSeq" id="WP_115566114.1">
    <property type="nucleotide sequence ID" value="NZ_QRGR01000013.1"/>
</dbReference>
<evidence type="ECO:0000313" key="4">
    <source>
        <dbReference type="EMBL" id="RDV14703.1"/>
    </source>
</evidence>
<protein>
    <submittedName>
        <fullName evidence="4">Gfo/Idh/MocA family oxidoreductase</fullName>
    </submittedName>
</protein>
<dbReference type="Proteomes" id="UP000256708">
    <property type="component" value="Unassembled WGS sequence"/>
</dbReference>
<dbReference type="InterPro" id="IPR055170">
    <property type="entry name" value="GFO_IDH_MocA-like_dom"/>
</dbReference>
<dbReference type="AlphaFoldDB" id="A0A3D8LBI2"/>